<dbReference type="EMBL" id="OU896709">
    <property type="protein sequence ID" value="CAG9819898.1"/>
    <property type="molecule type" value="Genomic_DNA"/>
</dbReference>
<dbReference type="OrthoDB" id="6620433at2759"/>
<protein>
    <submittedName>
        <fullName evidence="2">Uncharacterized protein</fullName>
    </submittedName>
</protein>
<reference evidence="2" key="1">
    <citation type="submission" date="2022-01" db="EMBL/GenBank/DDBJ databases">
        <authorList>
            <person name="King R."/>
        </authorList>
    </citation>
    <scope>NUCLEOTIDE SEQUENCE</scope>
</reference>
<accession>A0A9N9SJS3</accession>
<dbReference type="AlphaFoldDB" id="A0A9N9SJS3"/>
<organism evidence="2 3">
    <name type="scientific">Phaedon cochleariae</name>
    <name type="common">Mustard beetle</name>
    <dbReference type="NCBI Taxonomy" id="80249"/>
    <lineage>
        <taxon>Eukaryota</taxon>
        <taxon>Metazoa</taxon>
        <taxon>Ecdysozoa</taxon>
        <taxon>Arthropoda</taxon>
        <taxon>Hexapoda</taxon>
        <taxon>Insecta</taxon>
        <taxon>Pterygota</taxon>
        <taxon>Neoptera</taxon>
        <taxon>Endopterygota</taxon>
        <taxon>Coleoptera</taxon>
        <taxon>Polyphaga</taxon>
        <taxon>Cucujiformia</taxon>
        <taxon>Chrysomeloidea</taxon>
        <taxon>Chrysomelidae</taxon>
        <taxon>Chrysomelinae</taxon>
        <taxon>Chrysomelini</taxon>
        <taxon>Phaedon</taxon>
    </lineage>
</organism>
<gene>
    <name evidence="2" type="ORF">PHAECO_LOCUS7138</name>
</gene>
<reference evidence="2" key="2">
    <citation type="submission" date="2022-10" db="EMBL/GenBank/DDBJ databases">
        <authorList>
            <consortium name="ENA_rothamsted_submissions"/>
            <consortium name="culmorum"/>
            <person name="King R."/>
        </authorList>
    </citation>
    <scope>NUCLEOTIDE SEQUENCE</scope>
</reference>
<keyword evidence="3" id="KW-1185">Reference proteome</keyword>
<evidence type="ECO:0000313" key="2">
    <source>
        <dbReference type="EMBL" id="CAG9819898.1"/>
    </source>
</evidence>
<evidence type="ECO:0000313" key="3">
    <source>
        <dbReference type="Proteomes" id="UP001153737"/>
    </source>
</evidence>
<sequence>MNGDENMQFRIWVVIMVHSGGNLQNTSKLSFLSFDVAFNLSKILELPQQHVNRAKPSYQHGSKDLEGVPDLQSFGETKYPKYDILDLGEYSKGHLPGDEIHITKHVTIKEPQPYPVKIPVPHPYPVPVAKPYPVVETKYVKVPYAVPYEIQRPVPVPIEVAKPYPVSVHENSGWNGDLHQAGSGHNYGVQETNGDGYYGSHLNYEAQGDGDAQYHQSEEPQESNVSQESQEGRGGWTGLQSPEHQ</sequence>
<dbReference type="Proteomes" id="UP001153737">
    <property type="component" value="Chromosome 3"/>
</dbReference>
<proteinExistence type="predicted"/>
<name>A0A9N9SJS3_PHACE</name>
<evidence type="ECO:0000256" key="1">
    <source>
        <dbReference type="SAM" id="MobiDB-lite"/>
    </source>
</evidence>
<feature type="region of interest" description="Disordered" evidence="1">
    <location>
        <begin position="175"/>
        <end position="245"/>
    </location>
</feature>